<keyword evidence="4" id="KW-1185">Reference proteome</keyword>
<evidence type="ECO:0000313" key="4">
    <source>
        <dbReference type="Proteomes" id="UP000729913"/>
    </source>
</evidence>
<sequence>MKFKYTLVLCLVGVAELASGAKIFGGASIDSQAAGVQAGLTFPKIPGLNSPIFGLSILPTASSNNIWDVFSNLFPRISSNDNESISSDGNRNGNTSIGQNQQGTTTSTNQNETRTTPSSTQSRSTTQRSVSSLIKRALTSMLPNINSLVPTLRNLTGNITLPSIQGPPSLDSLPQIPGLSDAITEARQHVRIALNATGDFVDGIETALQQALGSNNPTEAVRTLVNTILNAYLVVALNCPMIVVGTRVLREGIRLAGEVATSARNVVFGAP</sequence>
<feature type="region of interest" description="Disordered" evidence="1">
    <location>
        <begin position="82"/>
        <end position="130"/>
    </location>
</feature>
<reference evidence="3" key="1">
    <citation type="submission" date="2020-03" db="EMBL/GenBank/DDBJ databases">
        <authorList>
            <person name="Chebbi M.A."/>
            <person name="Drezen J.M."/>
        </authorList>
    </citation>
    <scope>NUCLEOTIDE SEQUENCE</scope>
    <source>
        <tissue evidence="3">Whole body</tissue>
    </source>
</reference>
<evidence type="ECO:0000256" key="1">
    <source>
        <dbReference type="SAM" id="MobiDB-lite"/>
    </source>
</evidence>
<keyword evidence="2" id="KW-0732">Signal</keyword>
<evidence type="ECO:0000256" key="2">
    <source>
        <dbReference type="SAM" id="SignalP"/>
    </source>
</evidence>
<evidence type="ECO:0000313" key="3">
    <source>
        <dbReference type="EMBL" id="KAG8035087.1"/>
    </source>
</evidence>
<organism evidence="3 4">
    <name type="scientific">Cotesia typhae</name>
    <dbReference type="NCBI Taxonomy" id="2053667"/>
    <lineage>
        <taxon>Eukaryota</taxon>
        <taxon>Metazoa</taxon>
        <taxon>Ecdysozoa</taxon>
        <taxon>Arthropoda</taxon>
        <taxon>Hexapoda</taxon>
        <taxon>Insecta</taxon>
        <taxon>Pterygota</taxon>
        <taxon>Neoptera</taxon>
        <taxon>Endopterygota</taxon>
        <taxon>Hymenoptera</taxon>
        <taxon>Apocrita</taxon>
        <taxon>Ichneumonoidea</taxon>
        <taxon>Braconidae</taxon>
        <taxon>Microgastrinae</taxon>
        <taxon>Cotesia</taxon>
    </lineage>
</organism>
<proteinExistence type="predicted"/>
<dbReference type="EMBL" id="JAAOIC020000064">
    <property type="protein sequence ID" value="KAG8035087.1"/>
    <property type="molecule type" value="Genomic_DNA"/>
</dbReference>
<feature type="signal peptide" evidence="2">
    <location>
        <begin position="1"/>
        <end position="20"/>
    </location>
</feature>
<gene>
    <name evidence="3" type="ORF">G9C98_001577</name>
</gene>
<dbReference type="AlphaFoldDB" id="A0A8J5UPG4"/>
<dbReference type="Proteomes" id="UP000729913">
    <property type="component" value="Unassembled WGS sequence"/>
</dbReference>
<dbReference type="OrthoDB" id="7700419at2759"/>
<name>A0A8J5UPG4_9HYME</name>
<comment type="caution">
    <text evidence="3">The sequence shown here is derived from an EMBL/GenBank/DDBJ whole genome shotgun (WGS) entry which is preliminary data.</text>
</comment>
<accession>A0A8J5UPG4</accession>
<reference evidence="3" key="2">
    <citation type="submission" date="2021-04" db="EMBL/GenBank/DDBJ databases">
        <title>Genome-wide patterns of bracovirus chromosomal integration into multiple host tissues during parasitism.</title>
        <authorList>
            <person name="Chebbi M.A.C."/>
        </authorList>
    </citation>
    <scope>NUCLEOTIDE SEQUENCE</scope>
    <source>
        <tissue evidence="3">Whole body</tissue>
    </source>
</reference>
<protein>
    <submittedName>
        <fullName evidence="3">Uncharacterized protein</fullName>
    </submittedName>
</protein>
<feature type="chain" id="PRO_5035281864" evidence="2">
    <location>
        <begin position="21"/>
        <end position="271"/>
    </location>
</feature>